<gene>
    <name evidence="2" type="ORF">H9Q80_04260</name>
</gene>
<dbReference type="InterPro" id="IPR001387">
    <property type="entry name" value="Cro/C1-type_HTH"/>
</dbReference>
<dbReference type="Gene3D" id="1.10.260.40">
    <property type="entry name" value="lambda repressor-like DNA-binding domains"/>
    <property type="match status" value="1"/>
</dbReference>
<dbReference type="CDD" id="cd00093">
    <property type="entry name" value="HTH_XRE"/>
    <property type="match status" value="1"/>
</dbReference>
<dbReference type="InterPro" id="IPR010982">
    <property type="entry name" value="Lambda_DNA-bd_dom_sf"/>
</dbReference>
<dbReference type="PROSITE" id="PS50943">
    <property type="entry name" value="HTH_CROC1"/>
    <property type="match status" value="1"/>
</dbReference>
<keyword evidence="3" id="KW-1185">Reference proteome</keyword>
<organism evidence="2 3">
    <name type="scientific">[Eubacterium] hominis</name>
    <dbReference type="NCBI Taxonomy" id="2764325"/>
    <lineage>
        <taxon>Bacteria</taxon>
        <taxon>Bacillati</taxon>
        <taxon>Bacillota</taxon>
        <taxon>Erysipelotrichia</taxon>
        <taxon>Erysipelotrichales</taxon>
        <taxon>Erysipelotrichaceae</taxon>
        <taxon>Amedibacillus</taxon>
    </lineage>
</organism>
<dbReference type="Proteomes" id="UP000515856">
    <property type="component" value="Chromosome"/>
</dbReference>
<evidence type="ECO:0000259" key="1">
    <source>
        <dbReference type="PROSITE" id="PS50943"/>
    </source>
</evidence>
<sequence length="65" mass="7564">MTLTELLEKKGYSIYKLSKRTGIRESTLYAIINNNTSIKNIKFDTVHKIATELDIPSDWLYKNID</sequence>
<dbReference type="EMBL" id="CP060636">
    <property type="protein sequence ID" value="QNM13171.1"/>
    <property type="molecule type" value="Genomic_DNA"/>
</dbReference>
<dbReference type="AlphaFoldDB" id="A0A7G9GQT9"/>
<dbReference type="Pfam" id="PF12844">
    <property type="entry name" value="HTH_19"/>
    <property type="match status" value="1"/>
</dbReference>
<dbReference type="SUPFAM" id="SSF47413">
    <property type="entry name" value="lambda repressor-like DNA-binding domains"/>
    <property type="match status" value="1"/>
</dbReference>
<reference evidence="2 3" key="1">
    <citation type="submission" date="2020-08" db="EMBL/GenBank/DDBJ databases">
        <authorList>
            <person name="Liu C."/>
            <person name="Sun Q."/>
        </authorList>
    </citation>
    <scope>NUCLEOTIDE SEQUENCE [LARGE SCALE GENOMIC DNA]</scope>
    <source>
        <strain evidence="2 3">NSJ-61</strain>
    </source>
</reference>
<accession>A0A7G9GQT9</accession>
<dbReference type="KEGG" id="ehn:H9Q80_04260"/>
<evidence type="ECO:0000313" key="2">
    <source>
        <dbReference type="EMBL" id="QNM13171.1"/>
    </source>
</evidence>
<name>A0A7G9GQT9_9FIRM</name>
<feature type="domain" description="HTH cro/C1-type" evidence="1">
    <location>
        <begin position="3"/>
        <end position="60"/>
    </location>
</feature>
<proteinExistence type="predicted"/>
<dbReference type="RefSeq" id="WP_002611064.1">
    <property type="nucleotide sequence ID" value="NZ_CP060636.1"/>
</dbReference>
<dbReference type="GO" id="GO:0003677">
    <property type="term" value="F:DNA binding"/>
    <property type="evidence" value="ECO:0007669"/>
    <property type="project" value="InterPro"/>
</dbReference>
<dbReference type="SMART" id="SM00530">
    <property type="entry name" value="HTH_XRE"/>
    <property type="match status" value="1"/>
</dbReference>
<evidence type="ECO:0000313" key="3">
    <source>
        <dbReference type="Proteomes" id="UP000515856"/>
    </source>
</evidence>
<protein>
    <submittedName>
        <fullName evidence="2">Helix-turn-helix transcriptional regulator</fullName>
    </submittedName>
</protein>